<accession>A0ABQ9JTU8</accession>
<proteinExistence type="predicted"/>
<dbReference type="Proteomes" id="UP001162164">
    <property type="component" value="Unassembled WGS sequence"/>
</dbReference>
<dbReference type="InterPro" id="IPR019188">
    <property type="entry name" value="SNAPC1"/>
</dbReference>
<dbReference type="PANTHER" id="PTHR15131">
    <property type="entry name" value="SMALL NUCLEAR RNA ACTIVATING COMPLEX, POLYPEPTIDE 1"/>
    <property type="match status" value="1"/>
</dbReference>
<keyword evidence="2" id="KW-1185">Reference proteome</keyword>
<sequence>MELAVAFKRDCEDFLEDYERMKSLNYDDFTKIWQSKKFTYVFADQKYALLLKDLTEQYFYNVKKYIMFPKNLYTQIGAFYLLYGLYYKQPLRGFVKIRLTLDEYKKILELIQTLKDIGQYQAVFIFAKMKAEEVFVYTAQPETVRA</sequence>
<gene>
    <name evidence="1" type="ORF">NQ317_000544</name>
</gene>
<protein>
    <recommendedName>
        <fullName evidence="3">snRNA-activating protein complex subunit 1</fullName>
    </recommendedName>
</protein>
<evidence type="ECO:0000313" key="2">
    <source>
        <dbReference type="Proteomes" id="UP001162164"/>
    </source>
</evidence>
<organism evidence="1 2">
    <name type="scientific">Molorchus minor</name>
    <dbReference type="NCBI Taxonomy" id="1323400"/>
    <lineage>
        <taxon>Eukaryota</taxon>
        <taxon>Metazoa</taxon>
        <taxon>Ecdysozoa</taxon>
        <taxon>Arthropoda</taxon>
        <taxon>Hexapoda</taxon>
        <taxon>Insecta</taxon>
        <taxon>Pterygota</taxon>
        <taxon>Neoptera</taxon>
        <taxon>Endopterygota</taxon>
        <taxon>Coleoptera</taxon>
        <taxon>Polyphaga</taxon>
        <taxon>Cucujiformia</taxon>
        <taxon>Chrysomeloidea</taxon>
        <taxon>Cerambycidae</taxon>
        <taxon>Lamiinae</taxon>
        <taxon>Monochamini</taxon>
        <taxon>Molorchus</taxon>
    </lineage>
</organism>
<name>A0ABQ9JTU8_9CUCU</name>
<dbReference type="Pfam" id="PF09808">
    <property type="entry name" value="SNAPC1"/>
    <property type="match status" value="1"/>
</dbReference>
<comment type="caution">
    <text evidence="1">The sequence shown here is derived from an EMBL/GenBank/DDBJ whole genome shotgun (WGS) entry which is preliminary data.</text>
</comment>
<dbReference type="EMBL" id="JAPWTJ010000230">
    <property type="protein sequence ID" value="KAJ8980812.1"/>
    <property type="molecule type" value="Genomic_DNA"/>
</dbReference>
<evidence type="ECO:0008006" key="3">
    <source>
        <dbReference type="Google" id="ProtNLM"/>
    </source>
</evidence>
<evidence type="ECO:0000313" key="1">
    <source>
        <dbReference type="EMBL" id="KAJ8980812.1"/>
    </source>
</evidence>
<reference evidence="1" key="1">
    <citation type="journal article" date="2023" name="Insect Mol. Biol.">
        <title>Genome sequencing provides insights into the evolution of gene families encoding plant cell wall-degrading enzymes in longhorned beetles.</title>
        <authorList>
            <person name="Shin N.R."/>
            <person name="Okamura Y."/>
            <person name="Kirsch R."/>
            <person name="Pauchet Y."/>
        </authorList>
    </citation>
    <scope>NUCLEOTIDE SEQUENCE</scope>
    <source>
        <strain evidence="1">MMC_N1</strain>
    </source>
</reference>
<dbReference type="PANTHER" id="PTHR15131:SF3">
    <property type="entry name" value="SNRNA-ACTIVATING PROTEIN COMPLEX SUBUNIT 1"/>
    <property type="match status" value="1"/>
</dbReference>